<comment type="caution">
    <text evidence="3">The sequence shown here is derived from an EMBL/GenBank/DDBJ whole genome shotgun (WGS) entry which is preliminary data.</text>
</comment>
<dbReference type="AlphaFoldDB" id="A0A8S2ES55"/>
<organism evidence="3 5">
    <name type="scientific">Didymodactylos carnosus</name>
    <dbReference type="NCBI Taxonomy" id="1234261"/>
    <lineage>
        <taxon>Eukaryota</taxon>
        <taxon>Metazoa</taxon>
        <taxon>Spiralia</taxon>
        <taxon>Gnathifera</taxon>
        <taxon>Rotifera</taxon>
        <taxon>Eurotatoria</taxon>
        <taxon>Bdelloidea</taxon>
        <taxon>Philodinida</taxon>
        <taxon>Philodinidae</taxon>
        <taxon>Didymodactylos</taxon>
    </lineage>
</organism>
<reference evidence="3" key="1">
    <citation type="submission" date="2021-02" db="EMBL/GenBank/DDBJ databases">
        <authorList>
            <person name="Nowell W R."/>
        </authorList>
    </citation>
    <scope>NUCLEOTIDE SEQUENCE</scope>
</reference>
<sequence length="365" mass="39062">MKICSAPENMKTEIDRLKTTLTSNGYPPHIIKRGIREGGIITKRILQQPRQPQQKTGKTVFFVLPYYGQETFIFSQRIKKVTSLVQLIDGDEEGALETQKQCFGTLSNFADAIPVVGHAKGLVHYAVGDEKGGDRAMKSSTQTIDSIPVVGHVKGLIHYAAGDEGGGERAMKSSTRTTAVVGAGAGAFLVSGPIGAAAAGVGAGAAMDAVYTAATDRPHGLIAALDNLEKTGSPGEFFDSGVMQILGDASMGMVSGDLTKNIPDSLQSKKATNQYFSESKSKTSAAEQNAQSLPPAKPNTQSLTPAEQVQLKNAEVTSYKAKRAMDHVDKNQLNFKQEQQYLDRMKTLYNEYSIAERGVGELSSK</sequence>
<feature type="region of interest" description="Disordered" evidence="1">
    <location>
        <begin position="277"/>
        <end position="307"/>
    </location>
</feature>
<dbReference type="PANTHER" id="PTHR34494:SF1">
    <property type="entry name" value="PROTEIN CBG25024"/>
    <property type="match status" value="1"/>
</dbReference>
<evidence type="ECO:0000313" key="4">
    <source>
        <dbReference type="EMBL" id="CAF4030986.1"/>
    </source>
</evidence>
<proteinExistence type="predicted"/>
<evidence type="ECO:0000259" key="2">
    <source>
        <dbReference type="Pfam" id="PF26215"/>
    </source>
</evidence>
<accession>A0A8S2ES55</accession>
<evidence type="ECO:0000256" key="1">
    <source>
        <dbReference type="SAM" id="MobiDB-lite"/>
    </source>
</evidence>
<name>A0A8S2ES55_9BILA</name>
<dbReference type="EMBL" id="CAJNOK010015307">
    <property type="protein sequence ID" value="CAF1222811.1"/>
    <property type="molecule type" value="Genomic_DNA"/>
</dbReference>
<dbReference type="PANTHER" id="PTHR34494">
    <property type="entry name" value="PROTEIN CBG25024"/>
    <property type="match status" value="1"/>
</dbReference>
<dbReference type="InterPro" id="IPR058912">
    <property type="entry name" value="HTH_animal"/>
</dbReference>
<protein>
    <recommendedName>
        <fullName evidence="2">Helix-turn-helix domain-containing protein</fullName>
    </recommendedName>
</protein>
<dbReference type="Proteomes" id="UP000677228">
    <property type="component" value="Unassembled WGS sequence"/>
</dbReference>
<dbReference type="Proteomes" id="UP000682733">
    <property type="component" value="Unassembled WGS sequence"/>
</dbReference>
<gene>
    <name evidence="3" type="ORF">OVA965_LOCUS25002</name>
    <name evidence="4" type="ORF">TMI583_LOCUS25727</name>
</gene>
<evidence type="ECO:0000313" key="3">
    <source>
        <dbReference type="EMBL" id="CAF1222811.1"/>
    </source>
</evidence>
<evidence type="ECO:0000313" key="5">
    <source>
        <dbReference type="Proteomes" id="UP000677228"/>
    </source>
</evidence>
<feature type="domain" description="Helix-turn-helix" evidence="2">
    <location>
        <begin position="2"/>
        <end position="36"/>
    </location>
</feature>
<dbReference type="EMBL" id="CAJOBA010036848">
    <property type="protein sequence ID" value="CAF4030986.1"/>
    <property type="molecule type" value="Genomic_DNA"/>
</dbReference>
<dbReference type="Pfam" id="PF26215">
    <property type="entry name" value="HTH_animal"/>
    <property type="match status" value="1"/>
</dbReference>